<dbReference type="AlphaFoldDB" id="A0A7L5DMC0"/>
<sequence length="70" mass="7979">MKSTRLLLLSVLFILLLNEPIITLVDRNELLLGIPVLYLYVMVVWMLLIGLLAYVIHRATPTDDPLSDDD</sequence>
<keyword evidence="1" id="KW-1133">Transmembrane helix</keyword>
<name>A0A7L5DMC0_9BACT</name>
<keyword evidence="1" id="KW-0812">Transmembrane</keyword>
<dbReference type="EMBL" id="CP051677">
    <property type="protein sequence ID" value="QJD79624.1"/>
    <property type="molecule type" value="Genomic_DNA"/>
</dbReference>
<keyword evidence="1" id="KW-0472">Membrane</keyword>
<evidence type="ECO:0000313" key="2">
    <source>
        <dbReference type="EMBL" id="QJD79624.1"/>
    </source>
</evidence>
<keyword evidence="3" id="KW-1185">Reference proteome</keyword>
<dbReference type="RefSeq" id="WP_169551588.1">
    <property type="nucleotide sequence ID" value="NZ_CP051677.1"/>
</dbReference>
<evidence type="ECO:0008006" key="4">
    <source>
        <dbReference type="Google" id="ProtNLM"/>
    </source>
</evidence>
<feature type="transmembrane region" description="Helical" evidence="1">
    <location>
        <begin position="37"/>
        <end position="56"/>
    </location>
</feature>
<protein>
    <recommendedName>
        <fullName evidence="4">DUF3311 domain-containing protein</fullName>
    </recommendedName>
</protein>
<dbReference type="Proteomes" id="UP000501128">
    <property type="component" value="Chromosome"/>
</dbReference>
<evidence type="ECO:0000313" key="3">
    <source>
        <dbReference type="Proteomes" id="UP000501128"/>
    </source>
</evidence>
<evidence type="ECO:0000256" key="1">
    <source>
        <dbReference type="SAM" id="Phobius"/>
    </source>
</evidence>
<organism evidence="2 3">
    <name type="scientific">Spirosoma rhododendri</name>
    <dbReference type="NCBI Taxonomy" id="2728024"/>
    <lineage>
        <taxon>Bacteria</taxon>
        <taxon>Pseudomonadati</taxon>
        <taxon>Bacteroidota</taxon>
        <taxon>Cytophagia</taxon>
        <taxon>Cytophagales</taxon>
        <taxon>Cytophagaceae</taxon>
        <taxon>Spirosoma</taxon>
    </lineage>
</organism>
<reference evidence="2 3" key="1">
    <citation type="submission" date="2020-04" db="EMBL/GenBank/DDBJ databases">
        <title>Genome sequencing of novel species.</title>
        <authorList>
            <person name="Heo J."/>
            <person name="Kim S.-J."/>
            <person name="Kim J.-S."/>
            <person name="Hong S.-B."/>
            <person name="Kwon S.-W."/>
        </authorList>
    </citation>
    <scope>NUCLEOTIDE SEQUENCE [LARGE SCALE GENOMIC DNA]</scope>
    <source>
        <strain evidence="2 3">CJU-R4</strain>
    </source>
</reference>
<proteinExistence type="predicted"/>
<accession>A0A7L5DMC0</accession>
<gene>
    <name evidence="2" type="ORF">HH216_15260</name>
</gene>
<dbReference type="KEGG" id="srho:HH216_15260"/>